<feature type="region of interest" description="Disordered" evidence="1">
    <location>
        <begin position="25"/>
        <end position="65"/>
    </location>
</feature>
<reference evidence="2 3" key="1">
    <citation type="submission" date="2014-02" db="EMBL/GenBank/DDBJ databases">
        <title>The small core and large imbalanced accessory genome model reveals a collaborative survival strategy of Sorangium cellulosum strains in nature.</title>
        <authorList>
            <person name="Han K."/>
            <person name="Peng R."/>
            <person name="Blom J."/>
            <person name="Li Y.-Z."/>
        </authorList>
    </citation>
    <scope>NUCLEOTIDE SEQUENCE [LARGE SCALE GENOMIC DNA]</scope>
    <source>
        <strain evidence="2 3">So0008-312</strain>
    </source>
</reference>
<dbReference type="Proteomes" id="UP000075260">
    <property type="component" value="Unassembled WGS sequence"/>
</dbReference>
<dbReference type="AlphaFoldDB" id="A0A150Q3Y0"/>
<comment type="caution">
    <text evidence="2">The sequence shown here is derived from an EMBL/GenBank/DDBJ whole genome shotgun (WGS) entry which is preliminary data.</text>
</comment>
<evidence type="ECO:0000313" key="3">
    <source>
        <dbReference type="Proteomes" id="UP000075260"/>
    </source>
</evidence>
<sequence>MNHDIGMICPACGCITIFQAGTDTPRQCSRCHDEDPPPPLPPRERPTRPGGRGRRPEAMQLDWME</sequence>
<protein>
    <submittedName>
        <fullName evidence="2">Uncharacterized protein</fullName>
    </submittedName>
</protein>
<dbReference type="OrthoDB" id="5523776at2"/>
<organism evidence="2 3">
    <name type="scientific">Sorangium cellulosum</name>
    <name type="common">Polyangium cellulosum</name>
    <dbReference type="NCBI Taxonomy" id="56"/>
    <lineage>
        <taxon>Bacteria</taxon>
        <taxon>Pseudomonadati</taxon>
        <taxon>Myxococcota</taxon>
        <taxon>Polyangia</taxon>
        <taxon>Polyangiales</taxon>
        <taxon>Polyangiaceae</taxon>
        <taxon>Sorangium</taxon>
    </lineage>
</organism>
<dbReference type="RefSeq" id="WP_155799010.1">
    <property type="nucleotide sequence ID" value="NZ_JEMA01001075.1"/>
</dbReference>
<gene>
    <name evidence="2" type="ORF">BE15_37845</name>
</gene>
<dbReference type="EMBL" id="JEMA01001075">
    <property type="protein sequence ID" value="KYF62689.1"/>
    <property type="molecule type" value="Genomic_DNA"/>
</dbReference>
<accession>A0A150Q3Y0</accession>
<evidence type="ECO:0000256" key="1">
    <source>
        <dbReference type="SAM" id="MobiDB-lite"/>
    </source>
</evidence>
<proteinExistence type="predicted"/>
<evidence type="ECO:0000313" key="2">
    <source>
        <dbReference type="EMBL" id="KYF62689.1"/>
    </source>
</evidence>
<name>A0A150Q3Y0_SORCE</name>